<dbReference type="Gene3D" id="3.40.50.10190">
    <property type="entry name" value="BRCT domain"/>
    <property type="match status" value="1"/>
</dbReference>
<dbReference type="PROSITE" id="PS01056">
    <property type="entry name" value="DNA_LIGASE_N2"/>
    <property type="match status" value="1"/>
</dbReference>
<dbReference type="InterPro" id="IPR041663">
    <property type="entry name" value="DisA/LigA_HHH"/>
</dbReference>
<evidence type="ECO:0000256" key="9">
    <source>
        <dbReference type="ARBA" id="ARBA00034005"/>
    </source>
</evidence>
<feature type="binding site" evidence="10">
    <location>
        <position position="307"/>
    </location>
    <ligand>
        <name>NAD(+)</name>
        <dbReference type="ChEBI" id="CHEBI:57540"/>
    </ligand>
</feature>
<dbReference type="Pfam" id="PF00533">
    <property type="entry name" value="BRCT"/>
    <property type="match status" value="1"/>
</dbReference>
<dbReference type="EC" id="6.5.1.2" evidence="10 11"/>
<dbReference type="SUPFAM" id="SSF52113">
    <property type="entry name" value="BRCT domain"/>
    <property type="match status" value="1"/>
</dbReference>
<comment type="cofactor">
    <cofactor evidence="10">
        <name>Mg(2+)</name>
        <dbReference type="ChEBI" id="CHEBI:18420"/>
    </cofactor>
    <cofactor evidence="10">
        <name>Mn(2+)</name>
        <dbReference type="ChEBI" id="CHEBI:29035"/>
    </cofactor>
</comment>
<dbReference type="GO" id="GO:0003911">
    <property type="term" value="F:DNA ligase (NAD+) activity"/>
    <property type="evidence" value="ECO:0007669"/>
    <property type="project" value="UniProtKB-UniRule"/>
</dbReference>
<dbReference type="Pfam" id="PF03120">
    <property type="entry name" value="OB_DNA_ligase"/>
    <property type="match status" value="1"/>
</dbReference>
<dbReference type="PROSITE" id="PS01055">
    <property type="entry name" value="DNA_LIGASE_N1"/>
    <property type="match status" value="1"/>
</dbReference>
<dbReference type="Gene3D" id="3.30.470.30">
    <property type="entry name" value="DNA ligase/mRNA capping enzyme"/>
    <property type="match status" value="1"/>
</dbReference>
<evidence type="ECO:0000256" key="4">
    <source>
        <dbReference type="ARBA" id="ARBA00022763"/>
    </source>
</evidence>
<feature type="binding site" evidence="10">
    <location>
        <position position="134"/>
    </location>
    <ligand>
        <name>NAD(+)</name>
        <dbReference type="ChEBI" id="CHEBI:57540"/>
    </ligand>
</feature>
<dbReference type="Gene3D" id="1.10.150.20">
    <property type="entry name" value="5' to 3' exonuclease, C-terminal subdomain"/>
    <property type="match status" value="2"/>
</dbReference>
<dbReference type="GO" id="GO:0006281">
    <property type="term" value="P:DNA repair"/>
    <property type="evidence" value="ECO:0007669"/>
    <property type="project" value="UniProtKB-KW"/>
</dbReference>
<evidence type="ECO:0000256" key="7">
    <source>
        <dbReference type="ARBA" id="ARBA00023027"/>
    </source>
</evidence>
<dbReference type="HAMAP" id="MF_01588">
    <property type="entry name" value="DNA_ligase_A"/>
    <property type="match status" value="1"/>
</dbReference>
<dbReference type="InterPro" id="IPR004150">
    <property type="entry name" value="NAD_DNA_ligase_OB"/>
</dbReference>
<dbReference type="InterPro" id="IPR018239">
    <property type="entry name" value="DNA_ligase_AS"/>
</dbReference>
<feature type="binding site" evidence="10">
    <location>
        <position position="401"/>
    </location>
    <ligand>
        <name>Zn(2+)</name>
        <dbReference type="ChEBI" id="CHEBI:29105"/>
    </ligand>
</feature>
<reference evidence="13 14" key="1">
    <citation type="submission" date="2019-06" db="EMBL/GenBank/DDBJ databases">
        <title>Draft Genome Sequence of Candidatus Phytoplasma pini-Related Strain MDPP: A Resource for Comparative Genomics of Gymnosperm-infecting Phytoplasmas.</title>
        <authorList>
            <person name="Cai W."/>
            <person name="Costanzo S."/>
            <person name="Shao J."/>
            <person name="Zhao Y."/>
            <person name="Davis R."/>
        </authorList>
    </citation>
    <scope>NUCLEOTIDE SEQUENCE [LARGE SCALE GENOMIC DNA]</scope>
    <source>
        <strain evidence="13 14">MDPP</strain>
    </source>
</reference>
<keyword evidence="14" id="KW-1185">Reference proteome</keyword>
<evidence type="ECO:0000313" key="14">
    <source>
        <dbReference type="Proteomes" id="UP000320078"/>
    </source>
</evidence>
<feature type="binding site" evidence="10">
    <location>
        <position position="404"/>
    </location>
    <ligand>
        <name>Zn(2+)</name>
        <dbReference type="ChEBI" id="CHEBI:29105"/>
    </ligand>
</feature>
<dbReference type="GO" id="GO:0046872">
    <property type="term" value="F:metal ion binding"/>
    <property type="evidence" value="ECO:0007669"/>
    <property type="project" value="UniProtKB-KW"/>
</dbReference>
<evidence type="ECO:0000256" key="8">
    <source>
        <dbReference type="ARBA" id="ARBA00023204"/>
    </source>
</evidence>
<keyword evidence="1 10" id="KW-0436">Ligase</keyword>
<dbReference type="Pfam" id="PF12826">
    <property type="entry name" value="HHH_2"/>
    <property type="match status" value="1"/>
</dbReference>
<dbReference type="Proteomes" id="UP000320078">
    <property type="component" value="Unassembled WGS sequence"/>
</dbReference>
<evidence type="ECO:0000313" key="13">
    <source>
        <dbReference type="EMBL" id="TVY12464.1"/>
    </source>
</evidence>
<feature type="binding site" evidence="10">
    <location>
        <position position="111"/>
    </location>
    <ligand>
        <name>NAD(+)</name>
        <dbReference type="ChEBI" id="CHEBI:57540"/>
    </ligand>
</feature>
<dbReference type="PROSITE" id="PS50172">
    <property type="entry name" value="BRCT"/>
    <property type="match status" value="1"/>
</dbReference>
<dbReference type="SMART" id="SM00292">
    <property type="entry name" value="BRCT"/>
    <property type="match status" value="1"/>
</dbReference>
<dbReference type="InterPro" id="IPR033136">
    <property type="entry name" value="DNA_ligase_CS"/>
</dbReference>
<feature type="binding site" evidence="10">
    <location>
        <position position="419"/>
    </location>
    <ligand>
        <name>Zn(2+)</name>
        <dbReference type="ChEBI" id="CHEBI:29105"/>
    </ligand>
</feature>
<keyword evidence="10" id="KW-0464">Manganese</keyword>
<gene>
    <name evidence="13" type="primary">lig</name>
    <name evidence="10" type="synonym">ligA</name>
    <name evidence="13" type="ORF">MDPP_0080</name>
</gene>
<evidence type="ECO:0000256" key="1">
    <source>
        <dbReference type="ARBA" id="ARBA00022598"/>
    </source>
</evidence>
<dbReference type="Gene3D" id="2.40.50.140">
    <property type="entry name" value="Nucleic acid-binding proteins"/>
    <property type="match status" value="1"/>
</dbReference>
<dbReference type="CDD" id="cd17748">
    <property type="entry name" value="BRCT_DNA_ligase_like"/>
    <property type="match status" value="1"/>
</dbReference>
<dbReference type="RefSeq" id="WP_144658230.1">
    <property type="nucleotide sequence ID" value="NZ_VIAE01000001.1"/>
</dbReference>
<dbReference type="PIRSF" id="PIRSF001604">
    <property type="entry name" value="LigA"/>
    <property type="match status" value="1"/>
</dbReference>
<feature type="binding site" evidence="10">
    <location>
        <position position="283"/>
    </location>
    <ligand>
        <name>NAD(+)</name>
        <dbReference type="ChEBI" id="CHEBI:57540"/>
    </ligand>
</feature>
<organism evidence="13 14">
    <name type="scientific">Candidatus Phytoplasma pini</name>
    <dbReference type="NCBI Taxonomy" id="267362"/>
    <lineage>
        <taxon>Bacteria</taxon>
        <taxon>Bacillati</taxon>
        <taxon>Mycoplasmatota</taxon>
        <taxon>Mollicutes</taxon>
        <taxon>Acholeplasmatales</taxon>
        <taxon>Acholeplasmataceae</taxon>
        <taxon>Candidatus Phytoplasma</taxon>
    </lineage>
</organism>
<dbReference type="EMBL" id="VIAE01000001">
    <property type="protein sequence ID" value="TVY12464.1"/>
    <property type="molecule type" value="Genomic_DNA"/>
</dbReference>
<dbReference type="CDD" id="cd00114">
    <property type="entry name" value="LIGANc"/>
    <property type="match status" value="1"/>
</dbReference>
<dbReference type="GO" id="GO:0006260">
    <property type="term" value="P:DNA replication"/>
    <property type="evidence" value="ECO:0007669"/>
    <property type="project" value="UniProtKB-KW"/>
</dbReference>
<dbReference type="InterPro" id="IPR012340">
    <property type="entry name" value="NA-bd_OB-fold"/>
</dbReference>
<accession>A0A559KK02</accession>
<dbReference type="InterPro" id="IPR036420">
    <property type="entry name" value="BRCT_dom_sf"/>
</dbReference>
<dbReference type="InterPro" id="IPR013839">
    <property type="entry name" value="DNAligase_adenylation"/>
</dbReference>
<evidence type="ECO:0000256" key="10">
    <source>
        <dbReference type="HAMAP-Rule" id="MF_01588"/>
    </source>
</evidence>
<feature type="active site" description="N6-AMP-lysine intermediate" evidence="10">
    <location>
        <position position="113"/>
    </location>
</feature>
<keyword evidence="3 10" id="KW-0479">Metal-binding</keyword>
<proteinExistence type="inferred from homology"/>
<dbReference type="NCBIfam" id="TIGR00575">
    <property type="entry name" value="dnlj"/>
    <property type="match status" value="1"/>
</dbReference>
<dbReference type="SMART" id="SM00532">
    <property type="entry name" value="LIGANc"/>
    <property type="match status" value="1"/>
</dbReference>
<dbReference type="InterPro" id="IPR001679">
    <property type="entry name" value="DNA_ligase"/>
</dbReference>
<dbReference type="SUPFAM" id="SSF47781">
    <property type="entry name" value="RuvA domain 2-like"/>
    <property type="match status" value="1"/>
</dbReference>
<dbReference type="InterPro" id="IPR013840">
    <property type="entry name" value="DNAligase_N"/>
</dbReference>
<comment type="function">
    <text evidence="10">DNA ligase that catalyzes the formation of phosphodiester linkages between 5'-phosphoryl and 3'-hydroxyl groups in double-stranded DNA using NAD as a coenzyme and as the energy source for the reaction. It is essential for DNA replication and repair of damaged DNA.</text>
</comment>
<evidence type="ECO:0000256" key="6">
    <source>
        <dbReference type="ARBA" id="ARBA00022842"/>
    </source>
</evidence>
<dbReference type="AlphaFoldDB" id="A0A559KK02"/>
<dbReference type="InterPro" id="IPR001357">
    <property type="entry name" value="BRCT_dom"/>
</dbReference>
<comment type="catalytic activity">
    <reaction evidence="9 10 11">
        <text>NAD(+) + (deoxyribonucleotide)n-3'-hydroxyl + 5'-phospho-(deoxyribonucleotide)m = (deoxyribonucleotide)n+m + AMP + beta-nicotinamide D-nucleotide.</text>
        <dbReference type="EC" id="6.5.1.2"/>
    </reaction>
</comment>
<keyword evidence="2 10" id="KW-0235">DNA replication</keyword>
<dbReference type="Gene3D" id="6.20.10.30">
    <property type="match status" value="1"/>
</dbReference>
<comment type="similarity">
    <text evidence="10">Belongs to the NAD-dependent DNA ligase family. LigA subfamily.</text>
</comment>
<dbReference type="SUPFAM" id="SSF50249">
    <property type="entry name" value="Nucleic acid-binding proteins"/>
    <property type="match status" value="1"/>
</dbReference>
<keyword evidence="5 10" id="KW-0862">Zinc</keyword>
<name>A0A559KK02_9MOLU</name>
<feature type="domain" description="BRCT" evidence="12">
    <location>
        <begin position="587"/>
        <end position="670"/>
    </location>
</feature>
<dbReference type="OrthoDB" id="9759736at2"/>
<dbReference type="InterPro" id="IPR010994">
    <property type="entry name" value="RuvA_2-like"/>
</dbReference>
<keyword evidence="8 10" id="KW-0234">DNA repair</keyword>
<evidence type="ECO:0000256" key="11">
    <source>
        <dbReference type="RuleBase" id="RU000618"/>
    </source>
</evidence>
<dbReference type="Pfam" id="PF01653">
    <property type="entry name" value="DNA_ligase_aden"/>
    <property type="match status" value="1"/>
</dbReference>
<keyword evidence="4 10" id="KW-0227">DNA damage</keyword>
<feature type="binding site" evidence="10">
    <location>
        <begin position="82"/>
        <end position="83"/>
    </location>
    <ligand>
        <name>NAD(+)</name>
        <dbReference type="ChEBI" id="CHEBI:57540"/>
    </ligand>
</feature>
<feature type="binding site" evidence="10">
    <location>
        <begin position="33"/>
        <end position="37"/>
    </location>
    <ligand>
        <name>NAD(+)</name>
        <dbReference type="ChEBI" id="CHEBI:57540"/>
    </ligand>
</feature>
<feature type="binding site" evidence="10">
    <location>
        <position position="168"/>
    </location>
    <ligand>
        <name>NAD(+)</name>
        <dbReference type="ChEBI" id="CHEBI:57540"/>
    </ligand>
</feature>
<evidence type="ECO:0000256" key="3">
    <source>
        <dbReference type="ARBA" id="ARBA00022723"/>
    </source>
</evidence>
<evidence type="ECO:0000256" key="2">
    <source>
        <dbReference type="ARBA" id="ARBA00022705"/>
    </source>
</evidence>
<keyword evidence="7 10" id="KW-0520">NAD</keyword>
<dbReference type="FunFam" id="1.10.150.20:FF:000006">
    <property type="entry name" value="DNA ligase"/>
    <property type="match status" value="1"/>
</dbReference>
<protein>
    <recommendedName>
        <fullName evidence="10 11">DNA ligase</fullName>
        <ecNumber evidence="10 11">6.5.1.2</ecNumber>
    </recommendedName>
    <alternativeName>
        <fullName evidence="10">Polydeoxyribonucleotide synthase [NAD(+)]</fullName>
    </alternativeName>
</protein>
<dbReference type="SUPFAM" id="SSF56091">
    <property type="entry name" value="DNA ligase/mRNA capping enzyme, catalytic domain"/>
    <property type="match status" value="1"/>
</dbReference>
<keyword evidence="6 10" id="KW-0460">Magnesium</keyword>
<evidence type="ECO:0000256" key="5">
    <source>
        <dbReference type="ARBA" id="ARBA00022833"/>
    </source>
</evidence>
<comment type="caution">
    <text evidence="13">The sequence shown here is derived from an EMBL/GenBank/DDBJ whole genome shotgun (WGS) entry which is preliminary data.</text>
</comment>
<evidence type="ECO:0000259" key="12">
    <source>
        <dbReference type="PROSITE" id="PS50172"/>
    </source>
</evidence>
<sequence>MEFSIQNKIKILTDQLHQANHEYYNLNNTILTDHQYDALLKELILLEKEYPQYKLPYSPTFKVGGGLSVKFNKMKHDVPMLSLDNVFNFQELKDFNKRLRKKVTNFSFITELKIDGVAISLKYKKGILEQALTRGNGDFGELITENVKTIKSIPLKLSHEIDLEVRGEILFDHNSFQKLNYMQQKKGKTLFSNPRNAASGTLRHLNSQIVAQRNLFSFFYLIVNPPNYITTQEESLIFLKKMNFSVNSYYEVIDSFDKLKTKIDYYYHLKKELPYDTDGVVIKINELESHSIIGYTTKFPKWAIAYKFSSIKNTTVIINISFQVGRTGMVTPLAHLSPIIIGGSLVSKATLHNYDYIKIKDIRVNDTVLVHKTGSIIPEIIEVVKEKRTNDSKSFEMIQNCPFCNSELKRNKHEVDYFCLNEKCSEKTIKKIIHFTSKEAMDINFLGKKNLILLFQKGFIKKISDLYDLQQKIDELENLFNFGKKKIDNILKSLEKSKFQTFDRFLFGLGIRHVGIKIAKLLTYKFKNINNLKKATYEEISIIPEIGTKIAESVYQYFKNENNLKEIELLEQKKVISDLQKKDFNILNNSLFQNKKISITGSFRFYSRKKIIMILEQCGAHVINNVSSNTDYLICGHNSGSKLNKAKNLKIKILNEQKFENILSSLISVD</sequence>
<dbReference type="NCBIfam" id="NF005932">
    <property type="entry name" value="PRK07956.1"/>
    <property type="match status" value="1"/>
</dbReference>
<dbReference type="Gene3D" id="1.10.287.610">
    <property type="entry name" value="Helix hairpin bin"/>
    <property type="match status" value="1"/>
</dbReference>
<feature type="binding site" evidence="10">
    <location>
        <position position="424"/>
    </location>
    <ligand>
        <name>Zn(2+)</name>
        <dbReference type="ChEBI" id="CHEBI:29105"/>
    </ligand>
</feature>